<accession>A0AAD5XIT3</accession>
<dbReference type="InterPro" id="IPR005900">
    <property type="entry name" value="6-phosphogluconolactonase_DevB"/>
</dbReference>
<protein>
    <recommendedName>
        <fullName evidence="4 6">6-phosphogluconolactonase</fullName>
        <shortName evidence="6">6PGL</shortName>
        <ecNumber evidence="4 6">3.1.1.31</ecNumber>
    </recommendedName>
</protein>
<dbReference type="EC" id="3.1.1.31" evidence="4 6"/>
<sequence>MPATPEIFRFSSSDDISRALDHFVAETARAAIARSGRFTVSLSGGSLPKTLAKNLKDNKSIEWSKWHIFFADERCVALDHDESNYLLAKQQLLDHVPIPATHVYTINQALVQDHKAAAKDYAAQIKTAFGGSDAMPSIDLNLLGIGPDGHCCSLFPGHRLLDVADVWVASLDDSPKPPPSRITLTYPIINNADINLFVVTGDGKADAIHKIVDQKEALPSGRVQAKGRLIWFLDDGAAGKLNASTLKYNL</sequence>
<dbReference type="SUPFAM" id="SSF100950">
    <property type="entry name" value="NagB/RpiA/CoA transferase-like"/>
    <property type="match status" value="1"/>
</dbReference>
<evidence type="ECO:0000256" key="3">
    <source>
        <dbReference type="ARBA" id="ARBA00010662"/>
    </source>
</evidence>
<dbReference type="Pfam" id="PF01182">
    <property type="entry name" value="Glucosamine_iso"/>
    <property type="match status" value="1"/>
</dbReference>
<comment type="similarity">
    <text evidence="3 6">Belongs to the glucosamine/galactosamine-6-phosphate isomerase family. 6-phosphogluconolactonase subfamily.</text>
</comment>
<dbReference type="GO" id="GO:0006098">
    <property type="term" value="P:pentose-phosphate shunt"/>
    <property type="evidence" value="ECO:0007669"/>
    <property type="project" value="InterPro"/>
</dbReference>
<dbReference type="Gene3D" id="3.40.50.1360">
    <property type="match status" value="1"/>
</dbReference>
<organism evidence="8 9">
    <name type="scientific">Geranomyces variabilis</name>
    <dbReference type="NCBI Taxonomy" id="109894"/>
    <lineage>
        <taxon>Eukaryota</taxon>
        <taxon>Fungi</taxon>
        <taxon>Fungi incertae sedis</taxon>
        <taxon>Chytridiomycota</taxon>
        <taxon>Chytridiomycota incertae sedis</taxon>
        <taxon>Chytridiomycetes</taxon>
        <taxon>Spizellomycetales</taxon>
        <taxon>Powellomycetaceae</taxon>
        <taxon>Geranomyces</taxon>
    </lineage>
</organism>
<proteinExistence type="inferred from homology"/>
<evidence type="ECO:0000313" key="8">
    <source>
        <dbReference type="EMBL" id="KAJ3170119.1"/>
    </source>
</evidence>
<evidence type="ECO:0000256" key="1">
    <source>
        <dbReference type="ARBA" id="ARBA00000832"/>
    </source>
</evidence>
<dbReference type="NCBIfam" id="TIGR01198">
    <property type="entry name" value="pgl"/>
    <property type="match status" value="1"/>
</dbReference>
<evidence type="ECO:0000256" key="6">
    <source>
        <dbReference type="RuleBase" id="RU365095"/>
    </source>
</evidence>
<reference evidence="8" key="1">
    <citation type="submission" date="2020-05" db="EMBL/GenBank/DDBJ databases">
        <title>Phylogenomic resolution of chytrid fungi.</title>
        <authorList>
            <person name="Stajich J.E."/>
            <person name="Amses K."/>
            <person name="Simmons R."/>
            <person name="Seto K."/>
            <person name="Myers J."/>
            <person name="Bonds A."/>
            <person name="Quandt C.A."/>
            <person name="Barry K."/>
            <person name="Liu P."/>
            <person name="Grigoriev I."/>
            <person name="Longcore J.E."/>
            <person name="James T.Y."/>
        </authorList>
    </citation>
    <scope>NUCLEOTIDE SEQUENCE</scope>
    <source>
        <strain evidence="8">JEL0379</strain>
    </source>
</reference>
<comment type="pathway">
    <text evidence="2 6">Carbohydrate degradation; pentose phosphate pathway; D-ribulose 5-phosphate from D-glucose 6-phosphate (oxidative stage): step 2/3.</text>
</comment>
<dbReference type="PANTHER" id="PTHR11054">
    <property type="entry name" value="6-PHOSPHOGLUCONOLACTONASE"/>
    <property type="match status" value="1"/>
</dbReference>
<dbReference type="InterPro" id="IPR006148">
    <property type="entry name" value="Glc/Gal-6P_isomerase"/>
</dbReference>
<evidence type="ECO:0000256" key="5">
    <source>
        <dbReference type="ARBA" id="ARBA00022801"/>
    </source>
</evidence>
<evidence type="ECO:0000256" key="2">
    <source>
        <dbReference type="ARBA" id="ARBA00004961"/>
    </source>
</evidence>
<gene>
    <name evidence="8" type="primary">H6PD</name>
    <name evidence="8" type="ORF">HDU87_008836</name>
</gene>
<evidence type="ECO:0000259" key="7">
    <source>
        <dbReference type="Pfam" id="PF01182"/>
    </source>
</evidence>
<dbReference type="InterPro" id="IPR039104">
    <property type="entry name" value="6PGL"/>
</dbReference>
<dbReference type="GO" id="GO:0017057">
    <property type="term" value="F:6-phosphogluconolactonase activity"/>
    <property type="evidence" value="ECO:0007669"/>
    <property type="project" value="UniProtKB-UniRule"/>
</dbReference>
<dbReference type="PANTHER" id="PTHR11054:SF0">
    <property type="entry name" value="6-PHOSPHOGLUCONOLACTONASE"/>
    <property type="match status" value="1"/>
</dbReference>
<keyword evidence="5 6" id="KW-0378">Hydrolase</keyword>
<feature type="domain" description="Glucosamine/galactosamine-6-phosphate isomerase" evidence="7">
    <location>
        <begin position="12"/>
        <end position="231"/>
    </location>
</feature>
<evidence type="ECO:0000256" key="4">
    <source>
        <dbReference type="ARBA" id="ARBA00013198"/>
    </source>
</evidence>
<dbReference type="CDD" id="cd01400">
    <property type="entry name" value="6PGL"/>
    <property type="match status" value="1"/>
</dbReference>
<comment type="caution">
    <text evidence="8">The sequence shown here is derived from an EMBL/GenBank/DDBJ whole genome shotgun (WGS) entry which is preliminary data.</text>
</comment>
<comment type="function">
    <text evidence="6">Hydrolysis of 6-phosphogluconolactone to 6-phosphogluconate.</text>
</comment>
<dbReference type="FunFam" id="3.40.50.1360:FF:000005">
    <property type="entry name" value="6-phosphogluconolactonase"/>
    <property type="match status" value="1"/>
</dbReference>
<evidence type="ECO:0000313" key="9">
    <source>
        <dbReference type="Proteomes" id="UP001212152"/>
    </source>
</evidence>
<dbReference type="Proteomes" id="UP001212152">
    <property type="component" value="Unassembled WGS sequence"/>
</dbReference>
<comment type="catalytic activity">
    <reaction evidence="1 6">
        <text>6-phospho-D-glucono-1,5-lactone + H2O = 6-phospho-D-gluconate + H(+)</text>
        <dbReference type="Rhea" id="RHEA:12556"/>
        <dbReference type="ChEBI" id="CHEBI:15377"/>
        <dbReference type="ChEBI" id="CHEBI:15378"/>
        <dbReference type="ChEBI" id="CHEBI:57955"/>
        <dbReference type="ChEBI" id="CHEBI:58759"/>
        <dbReference type="EC" id="3.1.1.31"/>
    </reaction>
</comment>
<dbReference type="EMBL" id="JADGJQ010000098">
    <property type="protein sequence ID" value="KAJ3170119.1"/>
    <property type="molecule type" value="Genomic_DNA"/>
</dbReference>
<dbReference type="GO" id="GO:0005975">
    <property type="term" value="P:carbohydrate metabolic process"/>
    <property type="evidence" value="ECO:0007669"/>
    <property type="project" value="UniProtKB-UniRule"/>
</dbReference>
<keyword evidence="9" id="KW-1185">Reference proteome</keyword>
<name>A0AAD5XIT3_9FUNG</name>
<dbReference type="InterPro" id="IPR037171">
    <property type="entry name" value="NagB/RpiA_transferase-like"/>
</dbReference>
<dbReference type="AlphaFoldDB" id="A0AAD5XIT3"/>